<dbReference type="InterPro" id="IPR004360">
    <property type="entry name" value="Glyas_Fos-R_dOase_dom"/>
</dbReference>
<keyword evidence="2" id="KW-0560">Oxidoreductase</keyword>
<protein>
    <submittedName>
        <fullName evidence="2">Ring-cleaving dioxygenase</fullName>
    </submittedName>
</protein>
<evidence type="ECO:0000313" key="2">
    <source>
        <dbReference type="EMBL" id="PMS25034.1"/>
    </source>
</evidence>
<evidence type="ECO:0000313" key="3">
    <source>
        <dbReference type="Proteomes" id="UP000235347"/>
    </source>
</evidence>
<feature type="domain" description="VOC" evidence="1">
    <location>
        <begin position="8"/>
        <end position="128"/>
    </location>
</feature>
<dbReference type="Pfam" id="PF00903">
    <property type="entry name" value="Glyoxalase"/>
    <property type="match status" value="1"/>
</dbReference>
<dbReference type="InterPro" id="IPR037523">
    <property type="entry name" value="VOC_core"/>
</dbReference>
<dbReference type="InterPro" id="IPR029068">
    <property type="entry name" value="Glyas_Bleomycin-R_OHBP_Dase"/>
</dbReference>
<keyword evidence="3" id="KW-1185">Reference proteome</keyword>
<dbReference type="Gene3D" id="3.10.180.10">
    <property type="entry name" value="2,3-Dihydroxybiphenyl 1,2-Dioxygenase, domain 1"/>
    <property type="match status" value="1"/>
</dbReference>
<organism evidence="2 3">
    <name type="scientific">Trinickia soli</name>
    <dbReference type="NCBI Taxonomy" id="380675"/>
    <lineage>
        <taxon>Bacteria</taxon>
        <taxon>Pseudomonadati</taxon>
        <taxon>Pseudomonadota</taxon>
        <taxon>Betaproteobacteria</taxon>
        <taxon>Burkholderiales</taxon>
        <taxon>Burkholderiaceae</taxon>
        <taxon>Trinickia</taxon>
    </lineage>
</organism>
<dbReference type="PANTHER" id="PTHR36113:SF3">
    <property type="entry name" value="SLL5075 PROTEIN"/>
    <property type="match status" value="1"/>
</dbReference>
<gene>
    <name evidence="2" type="ORF">C0Z19_12040</name>
</gene>
<dbReference type="PROSITE" id="PS51819">
    <property type="entry name" value="VOC"/>
    <property type="match status" value="1"/>
</dbReference>
<dbReference type="PANTHER" id="PTHR36113">
    <property type="entry name" value="LYASE, PUTATIVE-RELATED-RELATED"/>
    <property type="match status" value="1"/>
</dbReference>
<dbReference type="SUPFAM" id="SSF54593">
    <property type="entry name" value="Glyoxalase/Bleomycin resistance protein/Dihydroxybiphenyl dioxygenase"/>
    <property type="match status" value="1"/>
</dbReference>
<evidence type="ECO:0000259" key="1">
    <source>
        <dbReference type="PROSITE" id="PS51819"/>
    </source>
</evidence>
<accession>A0A2N7W6L8</accession>
<dbReference type="GO" id="GO:0051213">
    <property type="term" value="F:dioxygenase activity"/>
    <property type="evidence" value="ECO:0007669"/>
    <property type="project" value="UniProtKB-KW"/>
</dbReference>
<dbReference type="RefSeq" id="WP_102610037.1">
    <property type="nucleotide sequence ID" value="NZ_CADIKD010000002.1"/>
</dbReference>
<keyword evidence="2" id="KW-0223">Dioxygenase</keyword>
<dbReference type="InterPro" id="IPR051332">
    <property type="entry name" value="Fosfomycin_Res_Enzymes"/>
</dbReference>
<reference evidence="2 3" key="1">
    <citation type="submission" date="2018-01" db="EMBL/GenBank/DDBJ databases">
        <title>Whole genome analyses suggest that Burkholderia sensu lato contains two further novel genera in the rhizoxinica-symbiotica group Mycetohabitans gen. nov., and Trinickia gen. nov.: implications for the evolution of diazotrophy and nodulation in the Burkholderiaceae.</title>
        <authorList>
            <person name="Estrada-de los Santos P."/>
            <person name="Palmer M."/>
            <person name="Chavez-Ramirez B."/>
            <person name="Beukes C."/>
            <person name="Steenkamp E.T."/>
            <person name="Hirsch A.M."/>
            <person name="Manyaka P."/>
            <person name="Maluk M."/>
            <person name="Lafos M."/>
            <person name="Crook M."/>
            <person name="Gross E."/>
            <person name="Simon M.F."/>
            <person name="Bueno dos Reis Junior F."/>
            <person name="Poole P.S."/>
            <person name="Venter S.N."/>
            <person name="James E.K."/>
        </authorList>
    </citation>
    <scope>NUCLEOTIDE SEQUENCE [LARGE SCALE GENOMIC DNA]</scope>
    <source>
        <strain evidence="2 3">GP25-8</strain>
    </source>
</reference>
<name>A0A2N7W6L8_9BURK</name>
<dbReference type="AlphaFoldDB" id="A0A2N7W6L8"/>
<comment type="caution">
    <text evidence="2">The sequence shown here is derived from an EMBL/GenBank/DDBJ whole genome shotgun (WGS) entry which is preliminary data.</text>
</comment>
<proteinExistence type="predicted"/>
<sequence length="187" mass="21301">MAALPKIQFTHCGIFCSDLEMMVDYYRKYLGFVVSDKGVASTSHRLYFMTQDPKIHHQLVLFDGKPTDLPFNPVNQLSLLLDSLADLQSYYRRAVSAGVTGIEQVDHGNAWSIYFKDPEGNPLELYVDSPFFTAQPCREPLDLNLSAEEIIGRTEAMCRRRPGFLSREAWIAEMRERIAAQRTAFDA</sequence>
<dbReference type="Proteomes" id="UP000235347">
    <property type="component" value="Unassembled WGS sequence"/>
</dbReference>
<dbReference type="EMBL" id="PNYB01000008">
    <property type="protein sequence ID" value="PMS25034.1"/>
    <property type="molecule type" value="Genomic_DNA"/>
</dbReference>